<comment type="caution">
    <text evidence="13">The sequence shown here is derived from an EMBL/GenBank/DDBJ whole genome shotgun (WGS) entry which is preliminary data.</text>
</comment>
<keyword evidence="4" id="KW-1003">Cell membrane</keyword>
<evidence type="ECO:0000256" key="6">
    <source>
        <dbReference type="ARBA" id="ARBA00022989"/>
    </source>
</evidence>
<keyword evidence="7" id="KW-0406">Ion transport</keyword>
<dbReference type="Pfam" id="PF02254">
    <property type="entry name" value="TrkA_N"/>
    <property type="match status" value="1"/>
</dbReference>
<dbReference type="Gene3D" id="3.40.50.720">
    <property type="entry name" value="NAD(P)-binding Rossmann-like Domain"/>
    <property type="match status" value="1"/>
</dbReference>
<evidence type="ECO:0000313" key="13">
    <source>
        <dbReference type="EMBL" id="NDV01561.1"/>
    </source>
</evidence>
<evidence type="ECO:0000256" key="9">
    <source>
        <dbReference type="SAM" id="MobiDB-lite"/>
    </source>
</evidence>
<keyword evidence="8 10" id="KW-0472">Membrane</keyword>
<evidence type="ECO:0000256" key="4">
    <source>
        <dbReference type="ARBA" id="ARBA00022475"/>
    </source>
</evidence>
<dbReference type="RefSeq" id="WP_163893612.1">
    <property type="nucleotide sequence ID" value="NZ_JAAFYS010000002.1"/>
</dbReference>
<dbReference type="InterPro" id="IPR006153">
    <property type="entry name" value="Cation/H_exchanger_TM"/>
</dbReference>
<keyword evidence="3" id="KW-0050">Antiport</keyword>
<dbReference type="Proteomes" id="UP000474757">
    <property type="component" value="Unassembled WGS sequence"/>
</dbReference>
<gene>
    <name evidence="13" type="ORF">GZA08_11365</name>
</gene>
<dbReference type="EMBL" id="JAAGAB010000002">
    <property type="protein sequence ID" value="NDV01561.1"/>
    <property type="molecule type" value="Genomic_DNA"/>
</dbReference>
<evidence type="ECO:0000256" key="1">
    <source>
        <dbReference type="ARBA" id="ARBA00004651"/>
    </source>
</evidence>
<dbReference type="GO" id="GO:0006813">
    <property type="term" value="P:potassium ion transport"/>
    <property type="evidence" value="ECO:0007669"/>
    <property type="project" value="InterPro"/>
</dbReference>
<dbReference type="InterPro" id="IPR038770">
    <property type="entry name" value="Na+/solute_symporter_sf"/>
</dbReference>
<feature type="transmembrane region" description="Helical" evidence="10">
    <location>
        <begin position="6"/>
        <end position="26"/>
    </location>
</feature>
<evidence type="ECO:0000256" key="7">
    <source>
        <dbReference type="ARBA" id="ARBA00023065"/>
    </source>
</evidence>
<evidence type="ECO:0000256" key="3">
    <source>
        <dbReference type="ARBA" id="ARBA00022449"/>
    </source>
</evidence>
<dbReference type="GO" id="GO:0015297">
    <property type="term" value="F:antiporter activity"/>
    <property type="evidence" value="ECO:0007669"/>
    <property type="project" value="UniProtKB-KW"/>
</dbReference>
<dbReference type="InterPro" id="IPR003148">
    <property type="entry name" value="RCK_N"/>
</dbReference>
<evidence type="ECO:0000259" key="12">
    <source>
        <dbReference type="Pfam" id="PF02254"/>
    </source>
</evidence>
<protein>
    <submittedName>
        <fullName evidence="13">Sodium:proton antiporter</fullName>
    </submittedName>
</protein>
<feature type="transmembrane region" description="Helical" evidence="10">
    <location>
        <begin position="33"/>
        <end position="51"/>
    </location>
</feature>
<reference evidence="13 14" key="1">
    <citation type="submission" date="2020-02" db="EMBL/GenBank/DDBJ databases">
        <title>Pseudoroseicyclus tamarix, sp. nov., isolated from offshore sediment of a Tamarix chinensis forest.</title>
        <authorList>
            <person name="Gai Y."/>
        </authorList>
    </citation>
    <scope>NUCLEOTIDE SEQUENCE [LARGE SCALE GENOMIC DNA]</scope>
    <source>
        <strain evidence="13 14">CLL3-39</strain>
    </source>
</reference>
<dbReference type="AlphaFoldDB" id="A0A6B2JJE6"/>
<evidence type="ECO:0000259" key="11">
    <source>
        <dbReference type="Pfam" id="PF00999"/>
    </source>
</evidence>
<evidence type="ECO:0000256" key="10">
    <source>
        <dbReference type="SAM" id="Phobius"/>
    </source>
</evidence>
<feature type="domain" description="RCK N-terminal" evidence="12">
    <location>
        <begin position="405"/>
        <end position="495"/>
    </location>
</feature>
<dbReference type="Gene3D" id="1.20.1530.20">
    <property type="match status" value="1"/>
</dbReference>
<feature type="transmembrane region" description="Helical" evidence="10">
    <location>
        <begin position="95"/>
        <end position="115"/>
    </location>
</feature>
<feature type="region of interest" description="Disordered" evidence="9">
    <location>
        <begin position="593"/>
        <end position="648"/>
    </location>
</feature>
<feature type="transmembrane region" description="Helical" evidence="10">
    <location>
        <begin position="276"/>
        <end position="296"/>
    </location>
</feature>
<dbReference type="GO" id="GO:1902600">
    <property type="term" value="P:proton transmembrane transport"/>
    <property type="evidence" value="ECO:0007669"/>
    <property type="project" value="InterPro"/>
</dbReference>
<feature type="domain" description="Cation/H+ exchanger transmembrane" evidence="11">
    <location>
        <begin position="25"/>
        <end position="393"/>
    </location>
</feature>
<accession>A0A6B2JJE6</accession>
<keyword evidence="2" id="KW-0813">Transport</keyword>
<dbReference type="InterPro" id="IPR036291">
    <property type="entry name" value="NAD(P)-bd_dom_sf"/>
</dbReference>
<dbReference type="PANTHER" id="PTHR32507">
    <property type="entry name" value="NA(+)/H(+) ANTIPORTER 1"/>
    <property type="match status" value="1"/>
</dbReference>
<feature type="transmembrane region" description="Helical" evidence="10">
    <location>
        <begin position="63"/>
        <end position="83"/>
    </location>
</feature>
<feature type="transmembrane region" description="Helical" evidence="10">
    <location>
        <begin position="247"/>
        <end position="264"/>
    </location>
</feature>
<name>A0A6B2JJE6_9RHOB</name>
<feature type="transmembrane region" description="Helical" evidence="10">
    <location>
        <begin position="302"/>
        <end position="324"/>
    </location>
</feature>
<proteinExistence type="predicted"/>
<evidence type="ECO:0000313" key="14">
    <source>
        <dbReference type="Proteomes" id="UP000474757"/>
    </source>
</evidence>
<comment type="subcellular location">
    <subcellularLocation>
        <location evidence="1">Cell membrane</location>
        <topology evidence="1">Multi-pass membrane protein</topology>
    </subcellularLocation>
</comment>
<dbReference type="PANTHER" id="PTHR32507:SF0">
    <property type="entry name" value="NA(+)_H(+) ANTIPORTER 2-RELATED"/>
    <property type="match status" value="1"/>
</dbReference>
<feature type="transmembrane region" description="Helical" evidence="10">
    <location>
        <begin position="121"/>
        <end position="141"/>
    </location>
</feature>
<dbReference type="GO" id="GO:0005886">
    <property type="term" value="C:plasma membrane"/>
    <property type="evidence" value="ECO:0007669"/>
    <property type="project" value="UniProtKB-SubCell"/>
</dbReference>
<keyword evidence="14" id="KW-1185">Reference proteome</keyword>
<feature type="transmembrane region" description="Helical" evidence="10">
    <location>
        <begin position="369"/>
        <end position="388"/>
    </location>
</feature>
<feature type="compositionally biased region" description="Acidic residues" evidence="9">
    <location>
        <begin position="615"/>
        <end position="637"/>
    </location>
</feature>
<feature type="transmembrane region" description="Helical" evidence="10">
    <location>
        <begin position="188"/>
        <end position="210"/>
    </location>
</feature>
<feature type="transmembrane region" description="Helical" evidence="10">
    <location>
        <begin position="222"/>
        <end position="241"/>
    </location>
</feature>
<evidence type="ECO:0000256" key="8">
    <source>
        <dbReference type="ARBA" id="ARBA00023136"/>
    </source>
</evidence>
<dbReference type="Pfam" id="PF00999">
    <property type="entry name" value="Na_H_Exchanger"/>
    <property type="match status" value="1"/>
</dbReference>
<evidence type="ECO:0000256" key="5">
    <source>
        <dbReference type="ARBA" id="ARBA00022692"/>
    </source>
</evidence>
<organism evidence="13 14">
    <name type="scientific">Pseudoroseicyclus tamaricis</name>
    <dbReference type="NCBI Taxonomy" id="2705421"/>
    <lineage>
        <taxon>Bacteria</taxon>
        <taxon>Pseudomonadati</taxon>
        <taxon>Pseudomonadota</taxon>
        <taxon>Alphaproteobacteria</taxon>
        <taxon>Rhodobacterales</taxon>
        <taxon>Paracoccaceae</taxon>
        <taxon>Pseudoroseicyclus</taxon>
    </lineage>
</organism>
<evidence type="ECO:0000256" key="2">
    <source>
        <dbReference type="ARBA" id="ARBA00022448"/>
    </source>
</evidence>
<dbReference type="SUPFAM" id="SSF51735">
    <property type="entry name" value="NAD(P)-binding Rossmann-fold domains"/>
    <property type="match status" value="1"/>
</dbReference>
<keyword evidence="6 10" id="KW-1133">Transmembrane helix</keyword>
<keyword evidence="5 10" id="KW-0812">Transmembrane</keyword>
<sequence>MHGEGLTALGAIGLVGVAGVGAQWIAWRMQLPAIVLMLIVGLIFGPVLGVLNPQETIGDLSGPIISLAVAIILFEGGLTLNLRGLRDAASGVRRLIFPGAVLGWVLSVLALHYVAGLSWETSWVFGGIMIVTGPTVIAPLLRQARLARRPAALLQWEAIANDPLGALAAVLAFEIVLVARAAETAPAAIRDLVLGILLATGLGFAVGRGLAWSFRNARVPEYMKVPVIFVAVLGAFSLSDALLHESGLLTVTILGLVLANSRLASLQEVRRFKEHATVLLVSGVFILLAASFDVAALERLDWRAPLFVAVVILLVRPAAVFLSLLGTDIPQKERVLVAFTGPRGVVLMAVAGLFGERLTEAGVADGYDIIPLAFLLVAATVVIHGFSLKPLAQALGLSRAVPGLMILGANRFTLALSEALTKAEVPVILTDTNHYRLGPARQAGVETYSGDILSEAAEHRVELIRYNTLLAASDNEAHNTLVATDLAPEFGRENVWQLRRAREDSPRHALPASLGGRTPLGEKSLGELEGMMAEGWRARVTKLTEEFTFDDWRARQPEALVFAVINDDGLKILGPEDEVKSTDGTRLVALVPPDAAPAIEEEKEAEEREPLPEGSADEEEAAEQAADAEAELEDAEQEAGASDAERRA</sequence>
<feature type="transmembrane region" description="Helical" evidence="10">
    <location>
        <begin position="162"/>
        <end position="182"/>
    </location>
</feature>
<feature type="transmembrane region" description="Helical" evidence="10">
    <location>
        <begin position="336"/>
        <end position="354"/>
    </location>
</feature>